<evidence type="ECO:0000313" key="2">
    <source>
        <dbReference type="EMBL" id="MXO50577.1"/>
    </source>
</evidence>
<proteinExistence type="predicted"/>
<dbReference type="InterPro" id="IPR030972">
    <property type="entry name" value="UrcA_uranyl"/>
</dbReference>
<comment type="caution">
    <text evidence="2">The sequence shown here is derived from an EMBL/GenBank/DDBJ whole genome shotgun (WGS) entry which is preliminary data.</text>
</comment>
<sequence>MKKTLVIAAALFAIPSAAMAQDAPFATVNITDLDLSTKAGQDKLDKRMDQAIRRMCRVDGYDAELRRQETACRLAAKADAAPKVAYVIDAARSQRFAAIELDVQG</sequence>
<keyword evidence="1" id="KW-0732">Signal</keyword>
<reference evidence="2 3" key="1">
    <citation type="submission" date="2019-12" db="EMBL/GenBank/DDBJ databases">
        <title>Genomic-based taxomic classification of the family Erythrobacteraceae.</title>
        <authorList>
            <person name="Xu L."/>
        </authorList>
    </citation>
    <scope>NUCLEOTIDE SEQUENCE [LARGE SCALE GENOMIC DNA]</scope>
    <source>
        <strain evidence="2 3">DSM 16225</strain>
    </source>
</reference>
<protein>
    <submittedName>
        <fullName evidence="2">UrcA family protein</fullName>
    </submittedName>
</protein>
<dbReference type="OrthoDB" id="7411253at2"/>
<feature type="chain" id="PRO_5032749406" evidence="1">
    <location>
        <begin position="21"/>
        <end position="105"/>
    </location>
</feature>
<dbReference type="NCBIfam" id="TIGR04433">
    <property type="entry name" value="UrcA_uranyl"/>
    <property type="match status" value="1"/>
</dbReference>
<keyword evidence="3" id="KW-1185">Reference proteome</keyword>
<gene>
    <name evidence="2" type="ORF">GRI42_04570</name>
</gene>
<name>A0A844XZG3_9SPHN</name>
<dbReference type="RefSeq" id="WP_160607161.1">
    <property type="nucleotide sequence ID" value="NZ_WTYF01000004.1"/>
</dbReference>
<feature type="signal peptide" evidence="1">
    <location>
        <begin position="1"/>
        <end position="20"/>
    </location>
</feature>
<dbReference type="AlphaFoldDB" id="A0A844XZG3"/>
<accession>A0A844XZG3</accession>
<evidence type="ECO:0000313" key="3">
    <source>
        <dbReference type="Proteomes" id="UP000444185"/>
    </source>
</evidence>
<evidence type="ECO:0000256" key="1">
    <source>
        <dbReference type="SAM" id="SignalP"/>
    </source>
</evidence>
<organism evidence="2 3">
    <name type="scientific">Qipengyuania gaetbuli</name>
    <dbReference type="NCBI Taxonomy" id="266952"/>
    <lineage>
        <taxon>Bacteria</taxon>
        <taxon>Pseudomonadati</taxon>
        <taxon>Pseudomonadota</taxon>
        <taxon>Alphaproteobacteria</taxon>
        <taxon>Sphingomonadales</taxon>
        <taxon>Erythrobacteraceae</taxon>
        <taxon>Qipengyuania</taxon>
    </lineage>
</organism>
<dbReference type="EMBL" id="WTYF01000004">
    <property type="protein sequence ID" value="MXO50577.1"/>
    <property type="molecule type" value="Genomic_DNA"/>
</dbReference>
<dbReference type="Proteomes" id="UP000444185">
    <property type="component" value="Unassembled WGS sequence"/>
</dbReference>